<feature type="region of interest" description="Disordered" evidence="15">
    <location>
        <begin position="536"/>
        <end position="555"/>
    </location>
</feature>
<dbReference type="PRINTS" id="PR00962">
    <property type="entry name" value="LETHAL2GIANT"/>
</dbReference>
<protein>
    <recommendedName>
        <fullName evidence="13">Syntaxin-binding protein 5-like</fullName>
    </recommendedName>
</protein>
<dbReference type="SUPFAM" id="SSF58038">
    <property type="entry name" value="SNARE fusion complex"/>
    <property type="match status" value="1"/>
</dbReference>
<evidence type="ECO:0000259" key="16">
    <source>
        <dbReference type="PROSITE" id="PS50892"/>
    </source>
</evidence>
<feature type="compositionally biased region" description="Basic and acidic residues" evidence="15">
    <location>
        <begin position="1311"/>
        <end position="1321"/>
    </location>
</feature>
<evidence type="ECO:0000256" key="14">
    <source>
        <dbReference type="PROSITE-ProRule" id="PRU00290"/>
    </source>
</evidence>
<keyword evidence="10" id="KW-0653">Protein transport</keyword>
<sequence>MKKFTIKGVLDGFRSSVPQPTKPDQEIIENLRPEHFQVKKTFRHGFPHQPTALAFDPVQRLLAIGTKSGSLRILGRPGVDAHVKHEECSPVLRLQFLINEGALVSATEDDTLHLWNFRQKIPQVVHSLKFQRDRITCIHLPLQSKWLYIGTDRGNIHILHIETFVLSGYVINWNKAIEVSRKTHPGAVVHLSDNPLDLSKMLIGYSSGQVVLWDLKTKIVDYRCQTDDLLTSITWHHEGKQFMCSHSDGSLSTWTIRQLKPSITFPHAKFTKDGEPERCKAIQKVEWKLSRTGEAYVIFSGGLAQDTTGRTPSITVIHGKTTTVLEMEHNVVDFITLCDSPWASDFQDPYAVVVLLQNDLVVIDLLTTGFPCFENPYPMDIHESPVTCCAYFADCPSDLVPAFYSVGSKSQKKTGFSEKEWPISGGEWSSSSSSYNEIILTGHADGSIKFWDASAGTLQVLYKLKTAKLFEKTRTRSLDSEEDPLAIQLIFLCPESRKLAIAGSGKHVVLFKFKKVESMSEVVTLEICLSVDPLKEADNSPDRESPATGNTVGNVETKTIEFNHPLKVKTGLQKRPAGFQATLICLTTAPPGELPENITSLSLNSSYGLLAYGNESGLVIVDIVQKISLVVLNTSDLGGGDPYQRVLRSPKRQDELKRENEDKARSPSSDQNQRESVMESEPIVTRIADSIQQVQQQQQCPRNESQTGNSNDKPNAEETTNESNKAGNIPNGDECQKSQGWKGFSLKRQLSKVDLKIKNTFTPSSVSSQNGVLSSSSGLMQVPQCQQISSDTGSQKSSTFYCNINEAASTSCSLSPVESVDSESSLSPESQSPGRESPQIDDKKQEIQEARSPTENENEKTIMSNDNIGAKTEAVRPMNLSLPEHETKPPRLKYIAKIKQAKREGRLLSVPNLKFSKNETTVCDLRCEESATSESFTGNLIRRFSYQYLECIVDILKVHRLPFGRDIFVSTPFQVLWLLVQINFAVFPDSKVDSGKKNKVFHILAVVLITERKVHFLTPRSQMNGMCVLPVTGRSTVGVGGERGDNGDNSDGCSTGGSGSNGAYNSDGGGGSSAGVNITRSGTRSAAAGAISGTDEEINTMSRKGVTLDQRHPRTQGIRKLQKCLSTTTSHFEVDSATGAAAAFPTVSLFYAQRSTEMRSYPSAVAQTSLNYQNILTNTRQYSSFGSITDIAHCNFIYVYKFDGSFQRSRSSSMSSLENITTETISCLTFADSYTKKNDTNGMPTLWIGTSLGSVQTVIFNTPAHSERHAHPVVVSTCNGSTFKLKGCILSMSFLDCNGALIPYSYESWKDENTDGKERNKSQGKCTNSRMSPSMNTQVGGDNFEDRQFVVLVSEKQARVVALPSQNCVYRQQLAETHIVIKAEVTSLKDNVCLVCYVSNGHITTYSLPSLRPLIDVDFLPLVDLSFQTTKHGIVDPMLTIWGHQLFVNGDTDQIAKTLCFSNRGHGLYLSSPMEIQKFSVSSEFCAELTEMMGDLFIGHDMPEPPKESFFKGLFGGGSRSLDREELFGESSGRASRTVAKHIPGPNEALRERVSSATGEVNMAHQMVLERGDKLSQLEERTARMMSEAENFSTGAHGLMLKYKDKKWYQL</sequence>
<dbReference type="CDD" id="cd15873">
    <property type="entry name" value="R-SNARE_STXBP5_6"/>
    <property type="match status" value="1"/>
</dbReference>
<dbReference type="InterPro" id="IPR015943">
    <property type="entry name" value="WD40/YVTN_repeat-like_dom_sf"/>
</dbReference>
<dbReference type="Proteomes" id="UP000078541">
    <property type="component" value="Unassembled WGS sequence"/>
</dbReference>
<feature type="region of interest" description="Disordered" evidence="15">
    <location>
        <begin position="691"/>
        <end position="739"/>
    </location>
</feature>
<evidence type="ECO:0000256" key="11">
    <source>
        <dbReference type="ARBA" id="ARBA00023054"/>
    </source>
</evidence>
<dbReference type="InterPro" id="IPR042855">
    <property type="entry name" value="V_SNARE_CC"/>
</dbReference>
<reference evidence="17 18" key="1">
    <citation type="submission" date="2016-03" db="EMBL/GenBank/DDBJ databases">
        <title>Trachymyrmex septentrionalis WGS genome.</title>
        <authorList>
            <person name="Nygaard S."/>
            <person name="Hu H."/>
            <person name="Boomsma J."/>
            <person name="Zhang G."/>
        </authorList>
    </citation>
    <scope>NUCLEOTIDE SEQUENCE [LARGE SCALE GENOMIC DNA]</scope>
    <source>
        <strain evidence="17">Tsep2-gDNA-1</strain>
        <tissue evidence="17">Whole body</tissue>
    </source>
</reference>
<dbReference type="Pfam" id="PF08366">
    <property type="entry name" value="LLGL"/>
    <property type="match status" value="1"/>
</dbReference>
<comment type="similarity">
    <text evidence="3">Belongs to the WD repeat L(2)GL family.</text>
</comment>
<dbReference type="GO" id="GO:0005886">
    <property type="term" value="C:plasma membrane"/>
    <property type="evidence" value="ECO:0007669"/>
    <property type="project" value="UniProtKB-SubCell"/>
</dbReference>
<gene>
    <name evidence="17" type="ORF">ALC56_08562</name>
</gene>
<evidence type="ECO:0000256" key="13">
    <source>
        <dbReference type="ARBA" id="ARBA00067543"/>
    </source>
</evidence>
<evidence type="ECO:0000256" key="2">
    <source>
        <dbReference type="ARBA" id="ARBA00004496"/>
    </source>
</evidence>
<evidence type="ECO:0000256" key="12">
    <source>
        <dbReference type="ARBA" id="ARBA00023136"/>
    </source>
</evidence>
<comment type="subcellular location">
    <subcellularLocation>
        <location evidence="1">Cell membrane</location>
        <topology evidence="1">Peripheral membrane protein</topology>
    </subcellularLocation>
    <subcellularLocation>
        <location evidence="2">Cytoplasm</location>
    </subcellularLocation>
</comment>
<feature type="region of interest" description="Disordered" evidence="15">
    <location>
        <begin position="1311"/>
        <end position="1337"/>
    </location>
</feature>
<feature type="compositionally biased region" description="Basic and acidic residues" evidence="15">
    <location>
        <begin position="651"/>
        <end position="665"/>
    </location>
</feature>
<dbReference type="SMART" id="SM00320">
    <property type="entry name" value="WD40"/>
    <property type="match status" value="7"/>
</dbReference>
<dbReference type="GO" id="GO:0031201">
    <property type="term" value="C:SNARE complex"/>
    <property type="evidence" value="ECO:0007669"/>
    <property type="project" value="TreeGrafter"/>
</dbReference>
<keyword evidence="8" id="KW-0853">WD repeat</keyword>
<dbReference type="GO" id="GO:0019905">
    <property type="term" value="F:syntaxin binding"/>
    <property type="evidence" value="ECO:0007669"/>
    <property type="project" value="TreeGrafter"/>
</dbReference>
<feature type="compositionally biased region" description="Basic and acidic residues" evidence="15">
    <location>
        <begin position="536"/>
        <end position="545"/>
    </location>
</feature>
<dbReference type="InterPro" id="IPR001680">
    <property type="entry name" value="WD40_rpt"/>
</dbReference>
<proteinExistence type="inferred from homology"/>
<accession>A0A195F8R5</accession>
<feature type="domain" description="V-SNARE coiled-coil homology" evidence="16">
    <location>
        <begin position="1546"/>
        <end position="1606"/>
    </location>
</feature>
<dbReference type="FunFam" id="1.20.5.110:FF:000001">
    <property type="entry name" value="syntaxin-binding protein 5 isoform X1"/>
    <property type="match status" value="1"/>
</dbReference>
<evidence type="ECO:0000256" key="9">
    <source>
        <dbReference type="ARBA" id="ARBA00022737"/>
    </source>
</evidence>
<dbReference type="PANTHER" id="PTHR10241">
    <property type="entry name" value="LETHAL 2 GIANT LARVAE PROTEIN"/>
    <property type="match status" value="1"/>
</dbReference>
<dbReference type="PANTHER" id="PTHR10241:SF25">
    <property type="entry name" value="TOMOSYN, ISOFORM C"/>
    <property type="match status" value="1"/>
</dbReference>
<dbReference type="GO" id="GO:0005096">
    <property type="term" value="F:GTPase activator activity"/>
    <property type="evidence" value="ECO:0007669"/>
    <property type="project" value="TreeGrafter"/>
</dbReference>
<dbReference type="GO" id="GO:0006887">
    <property type="term" value="P:exocytosis"/>
    <property type="evidence" value="ECO:0007669"/>
    <property type="project" value="UniProtKB-KW"/>
</dbReference>
<dbReference type="PROSITE" id="PS50892">
    <property type="entry name" value="V_SNARE"/>
    <property type="match status" value="1"/>
</dbReference>
<evidence type="ECO:0000256" key="8">
    <source>
        <dbReference type="ARBA" id="ARBA00022574"/>
    </source>
</evidence>
<dbReference type="GO" id="GO:0006893">
    <property type="term" value="P:Golgi to plasma membrane transport"/>
    <property type="evidence" value="ECO:0007669"/>
    <property type="project" value="TreeGrafter"/>
</dbReference>
<name>A0A195F8R5_9HYME</name>
<dbReference type="Gene3D" id="1.20.5.110">
    <property type="match status" value="1"/>
</dbReference>
<feature type="region of interest" description="Disordered" evidence="15">
    <location>
        <begin position="638"/>
        <end position="679"/>
    </location>
</feature>
<evidence type="ECO:0000256" key="3">
    <source>
        <dbReference type="ARBA" id="ARBA00008070"/>
    </source>
</evidence>
<dbReference type="EMBL" id="KQ981727">
    <property type="protein sequence ID" value="KYN36771.1"/>
    <property type="molecule type" value="Genomic_DNA"/>
</dbReference>
<dbReference type="STRING" id="34720.A0A195F8R5"/>
<keyword evidence="7" id="KW-0963">Cytoplasm</keyword>
<dbReference type="InterPro" id="IPR000664">
    <property type="entry name" value="Lethal2_giant"/>
</dbReference>
<keyword evidence="4" id="KW-0813">Transport</keyword>
<evidence type="ECO:0000256" key="4">
    <source>
        <dbReference type="ARBA" id="ARBA00022448"/>
    </source>
</evidence>
<feature type="compositionally biased region" description="Polar residues" evidence="15">
    <location>
        <begin position="1323"/>
        <end position="1337"/>
    </location>
</feature>
<feature type="region of interest" description="Disordered" evidence="15">
    <location>
        <begin position="812"/>
        <end position="870"/>
    </location>
</feature>
<dbReference type="SUPFAM" id="SSF50978">
    <property type="entry name" value="WD40 repeat-like"/>
    <property type="match status" value="2"/>
</dbReference>
<keyword evidence="12" id="KW-0472">Membrane</keyword>
<evidence type="ECO:0000256" key="10">
    <source>
        <dbReference type="ARBA" id="ARBA00022927"/>
    </source>
</evidence>
<keyword evidence="18" id="KW-1185">Reference proteome</keyword>
<dbReference type="FunFam" id="2.130.10.10:FF:000521">
    <property type="entry name" value="syntaxin-binding protein 5-like isoform X1"/>
    <property type="match status" value="1"/>
</dbReference>
<dbReference type="InterPro" id="IPR013577">
    <property type="entry name" value="LLGL2"/>
</dbReference>
<feature type="compositionally biased region" description="Low complexity" evidence="15">
    <location>
        <begin position="813"/>
        <end position="833"/>
    </location>
</feature>
<evidence type="ECO:0000256" key="6">
    <source>
        <dbReference type="ARBA" id="ARBA00022483"/>
    </source>
</evidence>
<keyword evidence="5" id="KW-1003">Cell membrane</keyword>
<keyword evidence="11 14" id="KW-0175">Coiled coil</keyword>
<feature type="region of interest" description="Disordered" evidence="15">
    <location>
        <begin position="1038"/>
        <end position="1078"/>
    </location>
</feature>
<dbReference type="Gene3D" id="2.130.10.10">
    <property type="entry name" value="YVTN repeat-like/Quinoprotein amine dehydrogenase"/>
    <property type="match status" value="2"/>
</dbReference>
<dbReference type="GO" id="GO:0045159">
    <property type="term" value="F:myosin II binding"/>
    <property type="evidence" value="ECO:0007669"/>
    <property type="project" value="TreeGrafter"/>
</dbReference>
<dbReference type="InterPro" id="IPR036322">
    <property type="entry name" value="WD40_repeat_dom_sf"/>
</dbReference>
<keyword evidence="6" id="KW-0268">Exocytosis</keyword>
<evidence type="ECO:0000256" key="15">
    <source>
        <dbReference type="SAM" id="MobiDB-lite"/>
    </source>
</evidence>
<dbReference type="GO" id="GO:0015031">
    <property type="term" value="P:protein transport"/>
    <property type="evidence" value="ECO:0007669"/>
    <property type="project" value="UniProtKB-KW"/>
</dbReference>
<evidence type="ECO:0000256" key="5">
    <source>
        <dbReference type="ARBA" id="ARBA00022475"/>
    </source>
</evidence>
<evidence type="ECO:0000256" key="7">
    <source>
        <dbReference type="ARBA" id="ARBA00022490"/>
    </source>
</evidence>
<evidence type="ECO:0000313" key="18">
    <source>
        <dbReference type="Proteomes" id="UP000078541"/>
    </source>
</evidence>
<feature type="compositionally biased region" description="Polar residues" evidence="15">
    <location>
        <begin position="700"/>
        <end position="726"/>
    </location>
</feature>
<organism evidence="17 18">
    <name type="scientific">Trachymyrmex septentrionalis</name>
    <dbReference type="NCBI Taxonomy" id="34720"/>
    <lineage>
        <taxon>Eukaryota</taxon>
        <taxon>Metazoa</taxon>
        <taxon>Ecdysozoa</taxon>
        <taxon>Arthropoda</taxon>
        <taxon>Hexapoda</taxon>
        <taxon>Insecta</taxon>
        <taxon>Pterygota</taxon>
        <taxon>Neoptera</taxon>
        <taxon>Endopterygota</taxon>
        <taxon>Hymenoptera</taxon>
        <taxon>Apocrita</taxon>
        <taxon>Aculeata</taxon>
        <taxon>Formicoidea</taxon>
        <taxon>Formicidae</taxon>
        <taxon>Myrmicinae</taxon>
        <taxon>Trachymyrmex</taxon>
    </lineage>
</organism>
<evidence type="ECO:0000313" key="17">
    <source>
        <dbReference type="EMBL" id="KYN36771.1"/>
    </source>
</evidence>
<keyword evidence="9" id="KW-0677">Repeat</keyword>
<evidence type="ECO:0000256" key="1">
    <source>
        <dbReference type="ARBA" id="ARBA00004202"/>
    </source>
</evidence>
<feature type="compositionally biased region" description="Basic and acidic residues" evidence="15">
    <location>
        <begin position="838"/>
        <end position="860"/>
    </location>
</feature>